<organism evidence="3 4">
    <name type="scientific">Candidatus Nitrosocaldus cavascurensis</name>
    <dbReference type="NCBI Taxonomy" id="2058097"/>
    <lineage>
        <taxon>Archaea</taxon>
        <taxon>Nitrososphaerota</taxon>
        <taxon>Nitrososphaeria</taxon>
        <taxon>Candidatus Nitrosocaldales</taxon>
        <taxon>Candidatus Nitrosocaldaceae</taxon>
        <taxon>Candidatus Nitrosocaldus</taxon>
    </lineage>
</organism>
<name>A0A2K5AR50_9ARCH</name>
<feature type="domain" description="BPL/LPL catalytic" evidence="2">
    <location>
        <begin position="99"/>
        <end position="285"/>
    </location>
</feature>
<dbReference type="GO" id="GO:0006355">
    <property type="term" value="P:regulation of DNA-templated transcription"/>
    <property type="evidence" value="ECO:0007669"/>
    <property type="project" value="InterPro"/>
</dbReference>
<dbReference type="GO" id="GO:0005737">
    <property type="term" value="C:cytoplasm"/>
    <property type="evidence" value="ECO:0007669"/>
    <property type="project" value="TreeGrafter"/>
</dbReference>
<protein>
    <submittedName>
        <fullName evidence="3">Biotin-[acetyl-CoA-carboxylase] ligase</fullName>
        <ecNumber evidence="3">6.3.4.15</ecNumber>
    </submittedName>
</protein>
<dbReference type="Pfam" id="PF03099">
    <property type="entry name" value="BPL_LplA_LipB"/>
    <property type="match status" value="1"/>
</dbReference>
<dbReference type="InterPro" id="IPR045864">
    <property type="entry name" value="aa-tRNA-synth_II/BPL/LPL"/>
</dbReference>
<dbReference type="InterPro" id="IPR003142">
    <property type="entry name" value="BPL_C"/>
</dbReference>
<accession>A0A2K5AR50</accession>
<dbReference type="Proteomes" id="UP000236248">
    <property type="component" value="Chromosome NCAV"/>
</dbReference>
<reference evidence="4" key="1">
    <citation type="submission" date="2018-01" db="EMBL/GenBank/DDBJ databases">
        <authorList>
            <person name="Kerou L M."/>
        </authorList>
    </citation>
    <scope>NUCLEOTIDE SEQUENCE [LARGE SCALE GENOMIC DNA]</scope>
    <source>
        <strain evidence="4">SCU2</strain>
    </source>
</reference>
<dbReference type="CDD" id="cd16442">
    <property type="entry name" value="BPL"/>
    <property type="match status" value="1"/>
</dbReference>
<dbReference type="EC" id="6.3.4.15" evidence="3"/>
<evidence type="ECO:0000259" key="2">
    <source>
        <dbReference type="PROSITE" id="PS51733"/>
    </source>
</evidence>
<keyword evidence="4" id="KW-1185">Reference proteome</keyword>
<proteinExistence type="inferred from homology"/>
<dbReference type="InterPro" id="IPR036388">
    <property type="entry name" value="WH-like_DNA-bd_sf"/>
</dbReference>
<dbReference type="Pfam" id="PF08279">
    <property type="entry name" value="HTH_11"/>
    <property type="match status" value="1"/>
</dbReference>
<dbReference type="AlphaFoldDB" id="A0A2K5AR50"/>
<keyword evidence="1 3" id="KW-0436">Ligase</keyword>
<gene>
    <name evidence="3" type="primary">birA</name>
    <name evidence="3" type="ORF">NCAV_0945</name>
</gene>
<dbReference type="NCBIfam" id="TIGR00121">
    <property type="entry name" value="birA_ligase"/>
    <property type="match status" value="1"/>
</dbReference>
<dbReference type="InterPro" id="IPR004143">
    <property type="entry name" value="BPL_LPL_catalytic"/>
</dbReference>
<dbReference type="KEGG" id="ncv:NCAV_0945"/>
<dbReference type="GO" id="GO:0004077">
    <property type="term" value="F:biotin--[biotin carboxyl-carrier protein] ligase activity"/>
    <property type="evidence" value="ECO:0007669"/>
    <property type="project" value="UniProtKB-EC"/>
</dbReference>
<dbReference type="SUPFAM" id="SSF55681">
    <property type="entry name" value="Class II aaRS and biotin synthetases"/>
    <property type="match status" value="1"/>
</dbReference>
<dbReference type="Pfam" id="PF02237">
    <property type="entry name" value="BPL_C"/>
    <property type="match status" value="1"/>
</dbReference>
<dbReference type="PROSITE" id="PS51733">
    <property type="entry name" value="BPL_LPL_CATALYTIC"/>
    <property type="match status" value="1"/>
</dbReference>
<dbReference type="InterPro" id="IPR013196">
    <property type="entry name" value="HTH_11"/>
</dbReference>
<dbReference type="EMBL" id="LT981265">
    <property type="protein sequence ID" value="SPC34122.1"/>
    <property type="molecule type" value="Genomic_DNA"/>
</dbReference>
<dbReference type="HAMAP" id="MF_00978">
    <property type="entry name" value="Bifunct_BirA"/>
    <property type="match status" value="1"/>
</dbReference>
<sequence>MYVCMMIIESERSRLRDLLSMLREGKGEGGEEKEGKYVSGEYISRALDISREAVWKYISMLRRRYGYRIDAKPRVGYMLVHRPDKLYPWEIMLELGRFDMVKEIIYYEEVESTQDVALRLAEQGRDSILVVAERQSRGRGRASRRWISPDGGVWFSLIIKPRISVRDVTLFSLATALAVCNTINGKFNFAARIKWPNDVIINYKKVAGILIDMSIEHDAINYAVVGIGVNANVSIDSIERMIGYADKSHYYGSTSLMHELGKAVDRVRLLASLLRELEHIYSRLAYKDEMLAAIRATIMLGPVRVIEGEGNDALTIEGVAIDVDDDGSLLVKSDGMIKKVTSGYVHVRYVG</sequence>
<dbReference type="InterPro" id="IPR004408">
    <property type="entry name" value="Biotin_CoA_COase_ligase"/>
</dbReference>
<dbReference type="PANTHER" id="PTHR12835">
    <property type="entry name" value="BIOTIN PROTEIN LIGASE"/>
    <property type="match status" value="1"/>
</dbReference>
<dbReference type="Gene3D" id="3.30.930.10">
    <property type="entry name" value="Bira Bifunctional Protein, Domain 2"/>
    <property type="match status" value="1"/>
</dbReference>
<evidence type="ECO:0000313" key="3">
    <source>
        <dbReference type="EMBL" id="SPC34122.1"/>
    </source>
</evidence>
<dbReference type="Gene3D" id="1.10.10.10">
    <property type="entry name" value="Winged helix-like DNA-binding domain superfamily/Winged helix DNA-binding domain"/>
    <property type="match status" value="1"/>
</dbReference>
<evidence type="ECO:0000256" key="1">
    <source>
        <dbReference type="ARBA" id="ARBA00022598"/>
    </source>
</evidence>
<dbReference type="SUPFAM" id="SSF46785">
    <property type="entry name" value="Winged helix' DNA-binding domain"/>
    <property type="match status" value="1"/>
</dbReference>
<dbReference type="PANTHER" id="PTHR12835:SF5">
    <property type="entry name" value="BIOTIN--PROTEIN LIGASE"/>
    <property type="match status" value="1"/>
</dbReference>
<dbReference type="InterPro" id="IPR036390">
    <property type="entry name" value="WH_DNA-bd_sf"/>
</dbReference>
<dbReference type="Gene3D" id="2.30.30.100">
    <property type="match status" value="1"/>
</dbReference>
<evidence type="ECO:0000313" key="4">
    <source>
        <dbReference type="Proteomes" id="UP000236248"/>
    </source>
</evidence>
<dbReference type="InterPro" id="IPR030855">
    <property type="entry name" value="Bifunct_BirA"/>
</dbReference>